<comment type="caution">
    <text evidence="2">The sequence shown here is derived from an EMBL/GenBank/DDBJ whole genome shotgun (WGS) entry which is preliminary data.</text>
</comment>
<dbReference type="EMBL" id="BLKV01000001">
    <property type="protein sequence ID" value="GFG68542.1"/>
    <property type="molecule type" value="Genomic_DNA"/>
</dbReference>
<feature type="compositionally biased region" description="Basic and acidic residues" evidence="1">
    <location>
        <begin position="1"/>
        <end position="19"/>
    </location>
</feature>
<sequence>MADTSRPDHLPNLRADRQPPHPSWLPRQRRGTTPQMIGRYPDFDVLESQGSWDEATRKVVLARLGPPGPLRFFTATEEPTLRAFCDIVLAQDEEPRVPVAEFIDAKLADGRLDGYQYADMPEDGDTWRLVLQGLDEAARQRYGRASFADAEVPSQLAMVEQFSRGGLYGGAWSRLNESRAWSVCMRMALTAFYSHPWAWNEIGFGGPAYPRGYLRLGGPSGPAAVREPFESRGAIDKDPVRLVQEEGS</sequence>
<dbReference type="OrthoDB" id="63962at2"/>
<dbReference type="InterPro" id="IPR027056">
    <property type="entry name" value="Gluconate_2DH_su3"/>
</dbReference>
<name>A0A7I9XEZ8_9MYCO</name>
<proteinExistence type="predicted"/>
<dbReference type="RefSeq" id="WP_085087461.1">
    <property type="nucleotide sequence ID" value="NZ_BLKV01000001.1"/>
</dbReference>
<dbReference type="Pfam" id="PF13618">
    <property type="entry name" value="Gluconate_2-dh3"/>
    <property type="match status" value="1"/>
</dbReference>
<evidence type="ECO:0000313" key="2">
    <source>
        <dbReference type="EMBL" id="GFG68542.1"/>
    </source>
</evidence>
<evidence type="ECO:0000256" key="1">
    <source>
        <dbReference type="SAM" id="MobiDB-lite"/>
    </source>
</evidence>
<evidence type="ECO:0000313" key="3">
    <source>
        <dbReference type="Proteomes" id="UP000465263"/>
    </source>
</evidence>
<organism evidence="2 3">
    <name type="scientific">Mycolicibacter senuensis</name>
    <dbReference type="NCBI Taxonomy" id="386913"/>
    <lineage>
        <taxon>Bacteria</taxon>
        <taxon>Bacillati</taxon>
        <taxon>Actinomycetota</taxon>
        <taxon>Actinomycetes</taxon>
        <taxon>Mycobacteriales</taxon>
        <taxon>Mycobacteriaceae</taxon>
        <taxon>Mycolicibacter</taxon>
    </lineage>
</organism>
<dbReference type="Proteomes" id="UP000465263">
    <property type="component" value="Unassembled WGS sequence"/>
</dbReference>
<feature type="region of interest" description="Disordered" evidence="1">
    <location>
        <begin position="1"/>
        <end position="36"/>
    </location>
</feature>
<evidence type="ECO:0008006" key="4">
    <source>
        <dbReference type="Google" id="ProtNLM"/>
    </source>
</evidence>
<reference evidence="2 3" key="1">
    <citation type="journal article" date="2019" name="Emerg. Microbes Infect.">
        <title>Comprehensive subspecies identification of 175 nontuberculous mycobacteria species based on 7547 genomic profiles.</title>
        <authorList>
            <person name="Matsumoto Y."/>
            <person name="Kinjo T."/>
            <person name="Motooka D."/>
            <person name="Nabeya D."/>
            <person name="Jung N."/>
            <person name="Uechi K."/>
            <person name="Horii T."/>
            <person name="Iida T."/>
            <person name="Fujita J."/>
            <person name="Nakamura S."/>
        </authorList>
    </citation>
    <scope>NUCLEOTIDE SEQUENCE [LARGE SCALE GENOMIC DNA]</scope>
    <source>
        <strain evidence="2 3">JCM 16017</strain>
    </source>
</reference>
<dbReference type="AlphaFoldDB" id="A0A7I9XEZ8"/>
<protein>
    <recommendedName>
        <fullName evidence="4">Gluconate 2-dehydrogenase subunit 3 family protein</fullName>
    </recommendedName>
</protein>
<gene>
    <name evidence="2" type="ORF">MSEN_02620</name>
</gene>
<keyword evidence="3" id="KW-1185">Reference proteome</keyword>
<accession>A0A7I9XEZ8</accession>